<evidence type="ECO:0000256" key="7">
    <source>
        <dbReference type="ARBA" id="ARBA00022801"/>
    </source>
</evidence>
<name>A0A9X9M8B6_GULGU</name>
<dbReference type="GO" id="GO:0005737">
    <property type="term" value="C:cytoplasm"/>
    <property type="evidence" value="ECO:0007669"/>
    <property type="project" value="UniProtKB-SubCell"/>
</dbReference>
<sequence>SIYQSLTAEAIFRKLVTDPNVFNKRKVDSATTSKNETENPPDYQRHNGMKGHGSAMNRIVQAGDQEDFATFDYILCMEESNLKDLNRKRKQVKNGKAKIEPLGAIIRESDISLKIPIVRVTPASRLSTSSV</sequence>
<dbReference type="AlphaFoldDB" id="A0A9X9M8B6"/>
<evidence type="ECO:0000256" key="9">
    <source>
        <dbReference type="ARBA" id="ARBA00032347"/>
    </source>
</evidence>
<evidence type="ECO:0000313" key="15">
    <source>
        <dbReference type="Proteomes" id="UP000269945"/>
    </source>
</evidence>
<dbReference type="InterPro" id="IPR023485">
    <property type="entry name" value="Ptyr_pPase"/>
</dbReference>
<dbReference type="PANTHER" id="PTHR11717">
    <property type="entry name" value="LOW MOLECULAR WEIGHT PROTEIN TYROSINE PHOSPHATASE"/>
    <property type="match status" value="1"/>
</dbReference>
<dbReference type="InterPro" id="IPR017867">
    <property type="entry name" value="Tyr_phospatase_low_mol_wt"/>
</dbReference>
<comment type="function">
    <text evidence="11">Acts on tyrosine phosphorylated proteins, low-MW aryl phosphates and natural and synthetic acyl phosphates.</text>
</comment>
<comment type="subcellular location">
    <subcellularLocation>
        <location evidence="1 11">Cytoplasm</location>
    </subcellularLocation>
</comment>
<dbReference type="EC" id="3.1.3.48" evidence="4 11"/>
<comment type="caution">
    <text evidence="14">The sequence shown here is derived from an EMBL/GenBank/DDBJ whole genome shotgun (WGS) entry which is preliminary data.</text>
</comment>
<comment type="catalytic activity">
    <reaction evidence="10">
        <text>a phosphate monoester + H2O = an alcohol + phosphate</text>
        <dbReference type="Rhea" id="RHEA:15017"/>
        <dbReference type="ChEBI" id="CHEBI:15377"/>
        <dbReference type="ChEBI" id="CHEBI:30879"/>
        <dbReference type="ChEBI" id="CHEBI:43474"/>
        <dbReference type="ChEBI" id="CHEBI:67140"/>
        <dbReference type="EC" id="3.1.3.2"/>
    </reaction>
    <physiologicalReaction direction="left-to-right" evidence="10">
        <dbReference type="Rhea" id="RHEA:15018"/>
    </physiologicalReaction>
</comment>
<evidence type="ECO:0000259" key="13">
    <source>
        <dbReference type="Pfam" id="PF01451"/>
    </source>
</evidence>
<dbReference type="SUPFAM" id="SSF52788">
    <property type="entry name" value="Phosphotyrosine protein phosphatases I"/>
    <property type="match status" value="1"/>
</dbReference>
<gene>
    <name evidence="14" type="ORF">BN2614_LOCUS1</name>
</gene>
<keyword evidence="6 11" id="KW-0963">Cytoplasm</keyword>
<evidence type="ECO:0000313" key="14">
    <source>
        <dbReference type="EMBL" id="VCX39211.1"/>
    </source>
</evidence>
<dbReference type="PRINTS" id="PR00719">
    <property type="entry name" value="LMWPTPASE"/>
</dbReference>
<dbReference type="GO" id="GO:0004726">
    <property type="term" value="F:non-membrane spanning protein tyrosine phosphatase activity"/>
    <property type="evidence" value="ECO:0007669"/>
    <property type="project" value="InterPro"/>
</dbReference>
<dbReference type="InterPro" id="IPR036196">
    <property type="entry name" value="Ptyr_pPase_sf"/>
</dbReference>
<protein>
    <recommendedName>
        <fullName evidence="5 11">Low molecular weight phosphotyrosine protein phosphatase</fullName>
        <shortName evidence="11">LMW-PTP</shortName>
        <shortName evidence="11">LMW-PTPase</shortName>
        <ecNumber evidence="3 11">3.1.3.2</ecNumber>
        <ecNumber evidence="4 11">3.1.3.48</ecNumber>
    </recommendedName>
    <alternativeName>
        <fullName evidence="9 11">Low molecular weight cytosolic acid phosphatase</fullName>
    </alternativeName>
</protein>
<evidence type="ECO:0000256" key="10">
    <source>
        <dbReference type="ARBA" id="ARBA00033695"/>
    </source>
</evidence>
<dbReference type="Pfam" id="PF01451">
    <property type="entry name" value="LMWPc"/>
    <property type="match status" value="1"/>
</dbReference>
<dbReference type="PANTHER" id="PTHR11717:SF7">
    <property type="entry name" value="LOW MOLECULAR WEIGHT PHOSPHOTYROSINE PROTEIN PHOSPHATASE"/>
    <property type="match status" value="1"/>
</dbReference>
<proteinExistence type="inferred from homology"/>
<dbReference type="InterPro" id="IPR050438">
    <property type="entry name" value="LMW_PTPase"/>
</dbReference>
<evidence type="ECO:0000256" key="2">
    <source>
        <dbReference type="ARBA" id="ARBA00011063"/>
    </source>
</evidence>
<dbReference type="EMBL" id="CYRY02044334">
    <property type="protein sequence ID" value="VCX39211.1"/>
    <property type="molecule type" value="Genomic_DNA"/>
</dbReference>
<feature type="region of interest" description="Disordered" evidence="12">
    <location>
        <begin position="26"/>
        <end position="53"/>
    </location>
</feature>
<evidence type="ECO:0000256" key="6">
    <source>
        <dbReference type="ARBA" id="ARBA00022490"/>
    </source>
</evidence>
<dbReference type="EC" id="3.1.3.2" evidence="3 11"/>
<dbReference type="InterPro" id="IPR002115">
    <property type="entry name" value="Tyr_Pase_low_mol_wt_mml"/>
</dbReference>
<evidence type="ECO:0000256" key="11">
    <source>
        <dbReference type="RuleBase" id="RU368115"/>
    </source>
</evidence>
<keyword evidence="7 11" id="KW-0378">Hydrolase</keyword>
<evidence type="ECO:0000256" key="1">
    <source>
        <dbReference type="ARBA" id="ARBA00004496"/>
    </source>
</evidence>
<evidence type="ECO:0000256" key="5">
    <source>
        <dbReference type="ARBA" id="ARBA00017603"/>
    </source>
</evidence>
<keyword evidence="8 11" id="KW-0904">Protein phosphatase</keyword>
<dbReference type="PRINTS" id="PR00720">
    <property type="entry name" value="MAMMALPTPASE"/>
</dbReference>
<evidence type="ECO:0000256" key="4">
    <source>
        <dbReference type="ARBA" id="ARBA00013064"/>
    </source>
</evidence>
<evidence type="ECO:0000256" key="8">
    <source>
        <dbReference type="ARBA" id="ARBA00022912"/>
    </source>
</evidence>
<evidence type="ECO:0000256" key="3">
    <source>
        <dbReference type="ARBA" id="ARBA00012646"/>
    </source>
</evidence>
<accession>A0A9X9M8B6</accession>
<dbReference type="Proteomes" id="UP000269945">
    <property type="component" value="Unassembled WGS sequence"/>
</dbReference>
<feature type="domain" description="Phosphotyrosine protein phosphatase I" evidence="13">
    <location>
        <begin position="4"/>
        <end position="106"/>
    </location>
</feature>
<comment type="similarity">
    <text evidence="2 11">Belongs to the low molecular weight phosphotyrosine protein phosphatase family.</text>
</comment>
<comment type="catalytic activity">
    <reaction evidence="11">
        <text>O-phospho-L-tyrosyl-[protein] + H2O = L-tyrosyl-[protein] + phosphate</text>
        <dbReference type="Rhea" id="RHEA:10684"/>
        <dbReference type="Rhea" id="RHEA-COMP:10136"/>
        <dbReference type="Rhea" id="RHEA-COMP:20101"/>
        <dbReference type="ChEBI" id="CHEBI:15377"/>
        <dbReference type="ChEBI" id="CHEBI:43474"/>
        <dbReference type="ChEBI" id="CHEBI:46858"/>
        <dbReference type="ChEBI" id="CHEBI:61978"/>
        <dbReference type="EC" id="3.1.3.48"/>
    </reaction>
</comment>
<dbReference type="GO" id="GO:0003993">
    <property type="term" value="F:acid phosphatase activity"/>
    <property type="evidence" value="ECO:0007669"/>
    <property type="project" value="UniProtKB-UniRule"/>
</dbReference>
<reference evidence="14 15" key="1">
    <citation type="submission" date="2018-10" db="EMBL/GenBank/DDBJ databases">
        <authorList>
            <person name="Ekblom R."/>
            <person name="Jareborg N."/>
        </authorList>
    </citation>
    <scope>NUCLEOTIDE SEQUENCE [LARGE SCALE GENOMIC DNA]</scope>
    <source>
        <tissue evidence="14">Muscle</tissue>
    </source>
</reference>
<evidence type="ECO:0000256" key="12">
    <source>
        <dbReference type="SAM" id="MobiDB-lite"/>
    </source>
</evidence>
<keyword evidence="15" id="KW-1185">Reference proteome</keyword>
<feature type="non-terminal residue" evidence="14">
    <location>
        <position position="1"/>
    </location>
</feature>
<organism evidence="14 15">
    <name type="scientific">Gulo gulo</name>
    <name type="common">Wolverine</name>
    <name type="synonym">Gluton</name>
    <dbReference type="NCBI Taxonomy" id="48420"/>
    <lineage>
        <taxon>Eukaryota</taxon>
        <taxon>Metazoa</taxon>
        <taxon>Chordata</taxon>
        <taxon>Craniata</taxon>
        <taxon>Vertebrata</taxon>
        <taxon>Euteleostomi</taxon>
        <taxon>Mammalia</taxon>
        <taxon>Eutheria</taxon>
        <taxon>Laurasiatheria</taxon>
        <taxon>Carnivora</taxon>
        <taxon>Caniformia</taxon>
        <taxon>Musteloidea</taxon>
        <taxon>Mustelidae</taxon>
        <taxon>Guloninae</taxon>
        <taxon>Gulo</taxon>
    </lineage>
</organism>
<dbReference type="Gene3D" id="3.40.50.2300">
    <property type="match status" value="1"/>
</dbReference>